<keyword evidence="3" id="KW-1185">Reference proteome</keyword>
<evidence type="ECO:0000256" key="1">
    <source>
        <dbReference type="SAM" id="MobiDB-lite"/>
    </source>
</evidence>
<gene>
    <name evidence="2" type="ORF">MEBOL_003070</name>
</gene>
<evidence type="ECO:0000313" key="2">
    <source>
        <dbReference type="EMBL" id="ATB29615.1"/>
    </source>
</evidence>
<reference evidence="2 3" key="1">
    <citation type="submission" date="2017-06" db="EMBL/GenBank/DDBJ databases">
        <authorList>
            <person name="Kim H.J."/>
            <person name="Triplett B.A."/>
        </authorList>
    </citation>
    <scope>NUCLEOTIDE SEQUENCE [LARGE SCALE GENOMIC DNA]</scope>
    <source>
        <strain evidence="2 3">DSM 14713</strain>
    </source>
</reference>
<feature type="region of interest" description="Disordered" evidence="1">
    <location>
        <begin position="154"/>
        <end position="220"/>
    </location>
</feature>
<proteinExistence type="predicted"/>
<protein>
    <submittedName>
        <fullName evidence="2">Uncharacterized protein</fullName>
    </submittedName>
</protein>
<dbReference type="Proteomes" id="UP000217289">
    <property type="component" value="Chromosome"/>
</dbReference>
<dbReference type="EMBL" id="CP022163">
    <property type="protein sequence ID" value="ATB29615.1"/>
    <property type="molecule type" value="Genomic_DNA"/>
</dbReference>
<feature type="region of interest" description="Disordered" evidence="1">
    <location>
        <begin position="89"/>
        <end position="118"/>
    </location>
</feature>
<dbReference type="AlphaFoldDB" id="A0A250ICX2"/>
<dbReference type="KEGG" id="mbd:MEBOL_003070"/>
<feature type="compositionally biased region" description="Polar residues" evidence="1">
    <location>
        <begin position="181"/>
        <end position="197"/>
    </location>
</feature>
<feature type="compositionally biased region" description="Basic residues" evidence="1">
    <location>
        <begin position="159"/>
        <end position="177"/>
    </location>
</feature>
<accession>A0A250ICX2</accession>
<name>A0A250ICX2_9BACT</name>
<feature type="compositionally biased region" description="Basic and acidic residues" evidence="1">
    <location>
        <begin position="89"/>
        <end position="104"/>
    </location>
</feature>
<sequence>MTLKVVGVETRPHHSWHLLWNHLERGLPAGEEPSSQCGIPGVYELIHARGPTSLLEEHLFESMRQSRDVQNGDRHVDFSHLIKRSSRKWHEAHLERRTKPREQTEATPQLVTGRDNRHASPWWNLDSSSWNNWFRYYLLVDGVDFLLHGPSAGPPDRPKAHHGIAHRRSPIGRRGRPYRGSDNSSGNPVVGRSSTQAAVRGSEHLGSMDSDRCPWLRHAP</sequence>
<evidence type="ECO:0000313" key="3">
    <source>
        <dbReference type="Proteomes" id="UP000217289"/>
    </source>
</evidence>
<organism evidence="2 3">
    <name type="scientific">Melittangium boletus DSM 14713</name>
    <dbReference type="NCBI Taxonomy" id="1294270"/>
    <lineage>
        <taxon>Bacteria</taxon>
        <taxon>Pseudomonadati</taxon>
        <taxon>Myxococcota</taxon>
        <taxon>Myxococcia</taxon>
        <taxon>Myxococcales</taxon>
        <taxon>Cystobacterineae</taxon>
        <taxon>Archangiaceae</taxon>
        <taxon>Melittangium</taxon>
    </lineage>
</organism>